<dbReference type="PANTHER" id="PTHR42928">
    <property type="entry name" value="TRICARBOXYLATE-BINDING PROTEIN"/>
    <property type="match status" value="1"/>
</dbReference>
<dbReference type="InterPro" id="IPR006311">
    <property type="entry name" value="TAT_signal"/>
</dbReference>
<dbReference type="InterPro" id="IPR042100">
    <property type="entry name" value="Bug_dom1"/>
</dbReference>
<accession>A0ABP9IAQ3</accession>
<keyword evidence="3" id="KW-1185">Reference proteome</keyword>
<dbReference type="RefSeq" id="WP_345713529.1">
    <property type="nucleotide sequence ID" value="NZ_BAABIL010000532.1"/>
</dbReference>
<evidence type="ECO:0000313" key="2">
    <source>
        <dbReference type="EMBL" id="GAA4991615.1"/>
    </source>
</evidence>
<comment type="similarity">
    <text evidence="1">Belongs to the UPF0065 (bug) family.</text>
</comment>
<dbReference type="PANTHER" id="PTHR42928:SF3">
    <property type="entry name" value="UPF0065 PROTEIN YFLP"/>
    <property type="match status" value="1"/>
</dbReference>
<organism evidence="2 3">
    <name type="scientific">Kineococcus glutinatus</name>
    <dbReference type="NCBI Taxonomy" id="1070872"/>
    <lineage>
        <taxon>Bacteria</taxon>
        <taxon>Bacillati</taxon>
        <taxon>Actinomycetota</taxon>
        <taxon>Actinomycetes</taxon>
        <taxon>Kineosporiales</taxon>
        <taxon>Kineosporiaceae</taxon>
        <taxon>Kineococcus</taxon>
    </lineage>
</organism>
<dbReference type="EMBL" id="BAABIL010000532">
    <property type="protein sequence ID" value="GAA4991615.1"/>
    <property type="molecule type" value="Genomic_DNA"/>
</dbReference>
<dbReference type="PIRSF" id="PIRSF017082">
    <property type="entry name" value="YflP"/>
    <property type="match status" value="1"/>
</dbReference>
<reference evidence="3" key="1">
    <citation type="journal article" date="2019" name="Int. J. Syst. Evol. Microbiol.">
        <title>The Global Catalogue of Microorganisms (GCM) 10K type strain sequencing project: providing services to taxonomists for standard genome sequencing and annotation.</title>
        <authorList>
            <consortium name="The Broad Institute Genomics Platform"/>
            <consortium name="The Broad Institute Genome Sequencing Center for Infectious Disease"/>
            <person name="Wu L."/>
            <person name="Ma J."/>
        </authorList>
    </citation>
    <scope>NUCLEOTIDE SEQUENCE [LARGE SCALE GENOMIC DNA]</scope>
    <source>
        <strain evidence="3">JCM 18126</strain>
    </source>
</reference>
<protein>
    <submittedName>
        <fullName evidence="2">Tripartite tricarboxylate transporter substrate binding protein</fullName>
    </submittedName>
</protein>
<comment type="caution">
    <text evidence="2">The sequence shown here is derived from an EMBL/GenBank/DDBJ whole genome shotgun (WGS) entry which is preliminary data.</text>
</comment>
<dbReference type="Pfam" id="PF03401">
    <property type="entry name" value="TctC"/>
    <property type="match status" value="1"/>
</dbReference>
<dbReference type="Gene3D" id="3.40.190.10">
    <property type="entry name" value="Periplasmic binding protein-like II"/>
    <property type="match status" value="1"/>
</dbReference>
<gene>
    <name evidence="2" type="ORF">GCM10023225_30170</name>
</gene>
<dbReference type="CDD" id="cd07012">
    <property type="entry name" value="PBP2_Bug_TTT"/>
    <property type="match status" value="1"/>
</dbReference>
<name>A0ABP9IAQ3_9ACTN</name>
<evidence type="ECO:0000256" key="1">
    <source>
        <dbReference type="ARBA" id="ARBA00006987"/>
    </source>
</evidence>
<dbReference type="Gene3D" id="3.40.190.150">
    <property type="entry name" value="Bordetella uptake gene, domain 1"/>
    <property type="match status" value="1"/>
</dbReference>
<evidence type="ECO:0000313" key="3">
    <source>
        <dbReference type="Proteomes" id="UP001501195"/>
    </source>
</evidence>
<sequence>MIDVTQSRTLSRRDLLPAAAAVAATALVVVTAPGDTTRASAALADGDQLRIMAPASPGGGWDQTSRAMQQALREVVGRSEVYNVGGAGGTIGLSQFVRHDGDPSELMTFGLIMVGAVEANDAPVGLDRVTPLARLTTDEEVVVVPDGSPLRTVDDLAAAMRADLGSVSVAGGSAGGVEQILAGLLAQSVGVDPAGVNYIAHSGGGEALTTVLSGRATAAISGVSEILAQIEAGTVRPLAVASEERVPALADVPTLRESGLDVVLSNWRGVAAPGGIAPAEQRALEDLLAEMVRTPTWREILRERGWGDAFLAGEEFRGFVDAEQRRVADVLAAIGLG</sequence>
<dbReference type="InterPro" id="IPR005064">
    <property type="entry name" value="BUG"/>
</dbReference>
<dbReference type="Proteomes" id="UP001501195">
    <property type="component" value="Unassembled WGS sequence"/>
</dbReference>
<dbReference type="PROSITE" id="PS51318">
    <property type="entry name" value="TAT"/>
    <property type="match status" value="1"/>
</dbReference>
<dbReference type="SUPFAM" id="SSF53850">
    <property type="entry name" value="Periplasmic binding protein-like II"/>
    <property type="match status" value="1"/>
</dbReference>
<proteinExistence type="inferred from homology"/>